<dbReference type="EMBL" id="SLWS01000004">
    <property type="protein sequence ID" value="TCO59737.1"/>
    <property type="molecule type" value="Genomic_DNA"/>
</dbReference>
<reference evidence="2 3" key="1">
    <citation type="submission" date="2019-03" db="EMBL/GenBank/DDBJ databases">
        <title>Genomic Encyclopedia of Type Strains, Phase IV (KMG-IV): sequencing the most valuable type-strain genomes for metagenomic binning, comparative biology and taxonomic classification.</title>
        <authorList>
            <person name="Goeker M."/>
        </authorList>
    </citation>
    <scope>NUCLEOTIDE SEQUENCE [LARGE SCALE GENOMIC DNA]</scope>
    <source>
        <strain evidence="2 3">DSM 45934</strain>
    </source>
</reference>
<evidence type="ECO:0000313" key="2">
    <source>
        <dbReference type="EMBL" id="TCO59737.1"/>
    </source>
</evidence>
<feature type="region of interest" description="Disordered" evidence="1">
    <location>
        <begin position="1"/>
        <end position="30"/>
    </location>
</feature>
<proteinExistence type="predicted"/>
<keyword evidence="3" id="KW-1185">Reference proteome</keyword>
<sequence>MTAHEGPNTTVSDFAQSRLDAAAEEDRQRDMATRTVTSHAIDAADCRTLLAMLGLSPTHRTPAGGPQPRLRQPD</sequence>
<protein>
    <submittedName>
        <fullName evidence="2">Uncharacterized protein</fullName>
    </submittedName>
</protein>
<dbReference type="Proteomes" id="UP000295680">
    <property type="component" value="Unassembled WGS sequence"/>
</dbReference>
<evidence type="ECO:0000256" key="1">
    <source>
        <dbReference type="SAM" id="MobiDB-lite"/>
    </source>
</evidence>
<organism evidence="2 3">
    <name type="scientific">Actinocrispum wychmicini</name>
    <dbReference type="NCBI Taxonomy" id="1213861"/>
    <lineage>
        <taxon>Bacteria</taxon>
        <taxon>Bacillati</taxon>
        <taxon>Actinomycetota</taxon>
        <taxon>Actinomycetes</taxon>
        <taxon>Pseudonocardiales</taxon>
        <taxon>Pseudonocardiaceae</taxon>
        <taxon>Actinocrispum</taxon>
    </lineage>
</organism>
<comment type="caution">
    <text evidence="2">The sequence shown here is derived from an EMBL/GenBank/DDBJ whole genome shotgun (WGS) entry which is preliminary data.</text>
</comment>
<gene>
    <name evidence="2" type="ORF">EV192_104580</name>
</gene>
<dbReference type="OrthoDB" id="4560958at2"/>
<accession>A0A4R2JLJ3</accession>
<dbReference type="AlphaFoldDB" id="A0A4R2JLJ3"/>
<dbReference type="RefSeq" id="WP_132117854.1">
    <property type="nucleotide sequence ID" value="NZ_SLWS01000004.1"/>
</dbReference>
<name>A0A4R2JLJ3_9PSEU</name>
<evidence type="ECO:0000313" key="3">
    <source>
        <dbReference type="Proteomes" id="UP000295680"/>
    </source>
</evidence>